<dbReference type="OrthoDB" id="3024682at2759"/>
<dbReference type="EMBL" id="JAACJP010000020">
    <property type="protein sequence ID" value="KAF5378278.1"/>
    <property type="molecule type" value="Genomic_DNA"/>
</dbReference>
<protein>
    <submittedName>
        <fullName evidence="2">Uncharacterized protein</fullName>
    </submittedName>
</protein>
<keyword evidence="3" id="KW-1185">Reference proteome</keyword>
<name>A0A8H5M2A0_9AGAR</name>
<gene>
    <name evidence="2" type="ORF">D9615_008719</name>
</gene>
<feature type="region of interest" description="Disordered" evidence="1">
    <location>
        <begin position="125"/>
        <end position="194"/>
    </location>
</feature>
<evidence type="ECO:0000313" key="3">
    <source>
        <dbReference type="Proteomes" id="UP000565441"/>
    </source>
</evidence>
<reference evidence="2 3" key="1">
    <citation type="journal article" date="2020" name="ISME J.">
        <title>Uncovering the hidden diversity of litter-decomposition mechanisms in mushroom-forming fungi.</title>
        <authorList>
            <person name="Floudas D."/>
            <person name="Bentzer J."/>
            <person name="Ahren D."/>
            <person name="Johansson T."/>
            <person name="Persson P."/>
            <person name="Tunlid A."/>
        </authorList>
    </citation>
    <scope>NUCLEOTIDE SEQUENCE [LARGE SCALE GENOMIC DNA]</scope>
    <source>
        <strain evidence="2 3">CBS 661.87</strain>
    </source>
</reference>
<evidence type="ECO:0000256" key="1">
    <source>
        <dbReference type="SAM" id="MobiDB-lite"/>
    </source>
</evidence>
<sequence length="229" mass="24696">MARLPFSFLALSERVESVIGAIQTSFAMVPNRTADQECASITAAELAVWRAHRPYLQQIASYPRYSHTIMEDRDGGSSVYGTDGSETLVSEEASHTYYAPPAAQEERAAFLLGGKILPDIANFDRQQESSDDSASDTDTFYSYQSDSPVEAQNNPAALHPPSARAAGPWNRAPDLTEGVTALSPPPLRHSGKTRSKIVSVPRDAPGTCPIHGCAECGLCDPDKPLLFTI</sequence>
<accession>A0A8H5M2A0</accession>
<evidence type="ECO:0000313" key="2">
    <source>
        <dbReference type="EMBL" id="KAF5378278.1"/>
    </source>
</evidence>
<dbReference type="Proteomes" id="UP000565441">
    <property type="component" value="Unassembled WGS sequence"/>
</dbReference>
<dbReference type="AlphaFoldDB" id="A0A8H5M2A0"/>
<organism evidence="2 3">
    <name type="scientific">Tricholomella constricta</name>
    <dbReference type="NCBI Taxonomy" id="117010"/>
    <lineage>
        <taxon>Eukaryota</taxon>
        <taxon>Fungi</taxon>
        <taxon>Dikarya</taxon>
        <taxon>Basidiomycota</taxon>
        <taxon>Agaricomycotina</taxon>
        <taxon>Agaricomycetes</taxon>
        <taxon>Agaricomycetidae</taxon>
        <taxon>Agaricales</taxon>
        <taxon>Tricholomatineae</taxon>
        <taxon>Lyophyllaceae</taxon>
        <taxon>Tricholomella</taxon>
    </lineage>
</organism>
<feature type="compositionally biased region" description="Polar residues" evidence="1">
    <location>
        <begin position="140"/>
        <end position="155"/>
    </location>
</feature>
<proteinExistence type="predicted"/>
<comment type="caution">
    <text evidence="2">The sequence shown here is derived from an EMBL/GenBank/DDBJ whole genome shotgun (WGS) entry which is preliminary data.</text>
</comment>